<name>A0AAN7WJK1_9SACH</name>
<dbReference type="EMBL" id="JAWIZZ010000035">
    <property type="protein sequence ID" value="KAK5781535.1"/>
    <property type="molecule type" value="Genomic_DNA"/>
</dbReference>
<evidence type="ECO:0000256" key="1">
    <source>
        <dbReference type="SAM" id="MobiDB-lite"/>
    </source>
</evidence>
<sequence>MTLRSEEHRAQTVVPLDADLEIHPTPEQEQRQTANPTADRKEHSFPSRAHDASNNDIIKMSNALDSIAKLIIARRKQTETINKDIETEYNNRLHHLNTLINLILKLNENDQSNINTIVDTTKLDALLKDKIDIIEKDGQSFALIPVKKEYTTGNNVYDDTLVDKNKPEKKTRKKKKNKIPCSFCNQPGHTRAHCDKRLYNIH</sequence>
<accession>A0AAN7WJK1</accession>
<gene>
    <name evidence="2" type="ORF">RI543_001083</name>
</gene>
<dbReference type="Proteomes" id="UP001306508">
    <property type="component" value="Unassembled WGS sequence"/>
</dbReference>
<reference evidence="3" key="1">
    <citation type="submission" date="2023-07" db="EMBL/GenBank/DDBJ databases">
        <title>A draft genome of Kazachstania heterogenica Y-27499.</title>
        <authorList>
            <person name="Donic C."/>
            <person name="Kralova J.S."/>
            <person name="Fidel L."/>
            <person name="Ben-Dor S."/>
            <person name="Jung S."/>
        </authorList>
    </citation>
    <scope>NUCLEOTIDE SEQUENCE [LARGE SCALE GENOMIC DNA]</scope>
    <source>
        <strain evidence="3">Y27499</strain>
    </source>
</reference>
<comment type="caution">
    <text evidence="2">The sequence shown here is derived from an EMBL/GenBank/DDBJ whole genome shotgun (WGS) entry which is preliminary data.</text>
</comment>
<feature type="region of interest" description="Disordered" evidence="1">
    <location>
        <begin position="1"/>
        <end position="54"/>
    </location>
</feature>
<evidence type="ECO:0000313" key="2">
    <source>
        <dbReference type="EMBL" id="KAK5781535.1"/>
    </source>
</evidence>
<protein>
    <submittedName>
        <fullName evidence="2">Uncharacterized protein</fullName>
    </submittedName>
</protein>
<organism evidence="2 3">
    <name type="scientific">Arxiozyma heterogenica</name>
    <dbReference type="NCBI Taxonomy" id="278026"/>
    <lineage>
        <taxon>Eukaryota</taxon>
        <taxon>Fungi</taxon>
        <taxon>Dikarya</taxon>
        <taxon>Ascomycota</taxon>
        <taxon>Saccharomycotina</taxon>
        <taxon>Saccharomycetes</taxon>
        <taxon>Saccharomycetales</taxon>
        <taxon>Saccharomycetaceae</taxon>
        <taxon>Arxiozyma</taxon>
    </lineage>
</organism>
<dbReference type="AlphaFoldDB" id="A0AAN7WJK1"/>
<proteinExistence type="predicted"/>
<dbReference type="Pfam" id="PF16588">
    <property type="entry name" value="zf-C2H2_10"/>
    <property type="match status" value="1"/>
</dbReference>
<feature type="compositionally biased region" description="Basic and acidic residues" evidence="1">
    <location>
        <begin position="1"/>
        <end position="10"/>
    </location>
</feature>
<keyword evidence="3" id="KW-1185">Reference proteome</keyword>
<evidence type="ECO:0000313" key="3">
    <source>
        <dbReference type="Proteomes" id="UP001306508"/>
    </source>
</evidence>
<feature type="compositionally biased region" description="Basic and acidic residues" evidence="1">
    <location>
        <begin position="38"/>
        <end position="53"/>
    </location>
</feature>
<feature type="compositionally biased region" description="Basic and acidic residues" evidence="1">
    <location>
        <begin position="20"/>
        <end position="30"/>
    </location>
</feature>